<protein>
    <recommendedName>
        <fullName evidence="1">N-acetyltransferase domain-containing protein</fullName>
    </recommendedName>
</protein>
<dbReference type="EMBL" id="BAAAHK010000009">
    <property type="protein sequence ID" value="GAA0945465.1"/>
    <property type="molecule type" value="Genomic_DNA"/>
</dbReference>
<evidence type="ECO:0000259" key="1">
    <source>
        <dbReference type="PROSITE" id="PS51186"/>
    </source>
</evidence>
<sequence length="263" mass="29537">MDFTSLGYRTDLMLLQLSGSVLTDQGDYVVVRTPANPSFWWGNYLLFRTAFGPGDAAAREEIFHREFPDAKHLALGVDTIDGVVGSEDEVKAQALEVDRSTVMTAREVRSPARPNETSLYRQLRSDDDWEQSFAVSLECATMTVDEEYRVFSRRRMEAERQLCESGHARWFGAFDGDRLQASLGLAWDGSGVARFQNVQTRPADRNQGIAGTLVHRASRYGFDELAAHTLVMVADPGYLAIRIYRALGFDDNEVQLAVFRRPA</sequence>
<dbReference type="Pfam" id="PF00583">
    <property type="entry name" value="Acetyltransf_1"/>
    <property type="match status" value="1"/>
</dbReference>
<name>A0ABN1QPB6_9ACTN</name>
<accession>A0ABN1QPB6</accession>
<dbReference type="InterPro" id="IPR016181">
    <property type="entry name" value="Acyl_CoA_acyltransferase"/>
</dbReference>
<evidence type="ECO:0000313" key="2">
    <source>
        <dbReference type="EMBL" id="GAA0945465.1"/>
    </source>
</evidence>
<evidence type="ECO:0000313" key="3">
    <source>
        <dbReference type="Proteomes" id="UP001500542"/>
    </source>
</evidence>
<dbReference type="Gene3D" id="3.40.630.30">
    <property type="match status" value="1"/>
</dbReference>
<proteinExistence type="predicted"/>
<dbReference type="PROSITE" id="PS51186">
    <property type="entry name" value="GNAT"/>
    <property type="match status" value="1"/>
</dbReference>
<dbReference type="SUPFAM" id="SSF55729">
    <property type="entry name" value="Acyl-CoA N-acyltransferases (Nat)"/>
    <property type="match status" value="1"/>
</dbReference>
<dbReference type="RefSeq" id="WP_343972036.1">
    <property type="nucleotide sequence ID" value="NZ_BAAAHK010000009.1"/>
</dbReference>
<reference evidence="2 3" key="1">
    <citation type="journal article" date="2019" name="Int. J. Syst. Evol. Microbiol.">
        <title>The Global Catalogue of Microorganisms (GCM) 10K type strain sequencing project: providing services to taxonomists for standard genome sequencing and annotation.</title>
        <authorList>
            <consortium name="The Broad Institute Genomics Platform"/>
            <consortium name="The Broad Institute Genome Sequencing Center for Infectious Disease"/>
            <person name="Wu L."/>
            <person name="Ma J."/>
        </authorList>
    </citation>
    <scope>NUCLEOTIDE SEQUENCE [LARGE SCALE GENOMIC DNA]</scope>
    <source>
        <strain evidence="2 3">JCM 10977</strain>
    </source>
</reference>
<keyword evidence="3" id="KW-1185">Reference proteome</keyword>
<dbReference type="InterPro" id="IPR000182">
    <property type="entry name" value="GNAT_dom"/>
</dbReference>
<comment type="caution">
    <text evidence="2">The sequence shown here is derived from an EMBL/GenBank/DDBJ whole genome shotgun (WGS) entry which is preliminary data.</text>
</comment>
<organism evidence="2 3">
    <name type="scientific">Kribbella koreensis</name>
    <dbReference type="NCBI Taxonomy" id="57909"/>
    <lineage>
        <taxon>Bacteria</taxon>
        <taxon>Bacillati</taxon>
        <taxon>Actinomycetota</taxon>
        <taxon>Actinomycetes</taxon>
        <taxon>Propionibacteriales</taxon>
        <taxon>Kribbellaceae</taxon>
        <taxon>Kribbella</taxon>
    </lineage>
</organism>
<dbReference type="Proteomes" id="UP001500542">
    <property type="component" value="Unassembled WGS sequence"/>
</dbReference>
<gene>
    <name evidence="2" type="ORF">GCM10009554_40310</name>
</gene>
<feature type="domain" description="N-acetyltransferase" evidence="1">
    <location>
        <begin position="118"/>
        <end position="263"/>
    </location>
</feature>